<accession>A0A1I5XIL5</accession>
<reference evidence="2" key="1">
    <citation type="submission" date="2016-10" db="EMBL/GenBank/DDBJ databases">
        <authorList>
            <person name="Varghese N."/>
            <person name="Submissions S."/>
        </authorList>
    </citation>
    <scope>NUCLEOTIDE SEQUENCE [LARGE SCALE GENOMIC DNA]</scope>
    <source>
        <strain evidence="2">P18</strain>
    </source>
</reference>
<name>A0A1I5XIL5_9FIRM</name>
<organism evidence="1 2">
    <name type="scientific">Butyrivibrio proteoclasticus</name>
    <dbReference type="NCBI Taxonomy" id="43305"/>
    <lineage>
        <taxon>Bacteria</taxon>
        <taxon>Bacillati</taxon>
        <taxon>Bacillota</taxon>
        <taxon>Clostridia</taxon>
        <taxon>Lachnospirales</taxon>
        <taxon>Lachnospiraceae</taxon>
        <taxon>Butyrivibrio</taxon>
    </lineage>
</organism>
<keyword evidence="2" id="KW-1185">Reference proteome</keyword>
<protein>
    <submittedName>
        <fullName evidence="1">Uncharacterized protein</fullName>
    </submittedName>
</protein>
<dbReference type="Proteomes" id="UP000182624">
    <property type="component" value="Unassembled WGS sequence"/>
</dbReference>
<evidence type="ECO:0000313" key="2">
    <source>
        <dbReference type="Proteomes" id="UP000182624"/>
    </source>
</evidence>
<proteinExistence type="predicted"/>
<dbReference type="AlphaFoldDB" id="A0A1I5XIL5"/>
<sequence length="113" mass="12212">MTAIPRLFYISQPVTVEDLTANPVLLYMGQLLHGDALTSNHVISRESQAIVVLDIIAPILLMIGIKLGTAANASLLGNSEIVATTLITFGLCKMTREYNVSKKTAQEAGRENK</sequence>
<gene>
    <name evidence="1" type="ORF">SAMN04487928_1339</name>
</gene>
<dbReference type="EMBL" id="FOXO01000033">
    <property type="protein sequence ID" value="SFQ31802.1"/>
    <property type="molecule type" value="Genomic_DNA"/>
</dbReference>
<evidence type="ECO:0000313" key="1">
    <source>
        <dbReference type="EMBL" id="SFQ31802.1"/>
    </source>
</evidence>